<comment type="caution">
    <text evidence="8">The sequence shown here is derived from an EMBL/GenBank/DDBJ whole genome shotgun (WGS) entry which is preliminary data.</text>
</comment>
<sequence length="96" mass="10808">MISNSGHIHSVVNNIYVNNVSKTNPRTENSRESDADGDKIVLSNEGQDFAGFLNKLRAMPEVRDDLVKNYRTLINNNNYQVDADKLANNIVNNVLF</sequence>
<keyword evidence="5" id="KW-0805">Transcription regulation</keyword>
<keyword evidence="9" id="KW-1185">Reference proteome</keyword>
<dbReference type="InterPro" id="IPR007412">
    <property type="entry name" value="FlgM"/>
</dbReference>
<feature type="domain" description="Anti-sigma-28 factor FlgM C-terminal" evidence="7">
    <location>
        <begin position="38"/>
        <end position="92"/>
    </location>
</feature>
<evidence type="ECO:0000256" key="1">
    <source>
        <dbReference type="ARBA" id="ARBA00005322"/>
    </source>
</evidence>
<dbReference type="OrthoDB" id="1683949at2"/>
<evidence type="ECO:0000256" key="4">
    <source>
        <dbReference type="ARBA" id="ARBA00022795"/>
    </source>
</evidence>
<comment type="similarity">
    <text evidence="1">Belongs to the FlgM family.</text>
</comment>
<name>A0A4R3K9R0_9FIRM</name>
<protein>
    <recommendedName>
        <fullName evidence="2">Negative regulator of flagellin synthesis</fullName>
    </recommendedName>
</protein>
<dbReference type="RefSeq" id="WP_132548678.1">
    <property type="nucleotide sequence ID" value="NZ_SMAA01000006.1"/>
</dbReference>
<dbReference type="SUPFAM" id="SSF101498">
    <property type="entry name" value="Anti-sigma factor FlgM"/>
    <property type="match status" value="1"/>
</dbReference>
<dbReference type="InterPro" id="IPR031316">
    <property type="entry name" value="FlgM_C"/>
</dbReference>
<dbReference type="AlphaFoldDB" id="A0A4R3K9R0"/>
<accession>A0A4R3K9R0</accession>
<evidence type="ECO:0000256" key="2">
    <source>
        <dbReference type="ARBA" id="ARBA00017823"/>
    </source>
</evidence>
<dbReference type="GO" id="GO:0044781">
    <property type="term" value="P:bacterial-type flagellum organization"/>
    <property type="evidence" value="ECO:0007669"/>
    <property type="project" value="UniProtKB-KW"/>
</dbReference>
<evidence type="ECO:0000313" key="9">
    <source>
        <dbReference type="Proteomes" id="UP000295188"/>
    </source>
</evidence>
<reference evidence="8 9" key="1">
    <citation type="submission" date="2019-03" db="EMBL/GenBank/DDBJ databases">
        <title>Genomic Encyclopedia of Type Strains, Phase IV (KMG-IV): sequencing the most valuable type-strain genomes for metagenomic binning, comparative biology and taxonomic classification.</title>
        <authorList>
            <person name="Goeker M."/>
        </authorList>
    </citation>
    <scope>NUCLEOTIDE SEQUENCE [LARGE SCALE GENOMIC DNA]</scope>
    <source>
        <strain evidence="8 9">DSM 20467</strain>
    </source>
</reference>
<proteinExistence type="inferred from homology"/>
<evidence type="ECO:0000259" key="7">
    <source>
        <dbReference type="Pfam" id="PF04316"/>
    </source>
</evidence>
<keyword evidence="6" id="KW-0804">Transcription</keyword>
<keyword evidence="4" id="KW-1005">Bacterial flagellum biogenesis</keyword>
<dbReference type="NCBIfam" id="TIGR03824">
    <property type="entry name" value="FlgM_jcvi"/>
    <property type="match status" value="1"/>
</dbReference>
<dbReference type="Pfam" id="PF04316">
    <property type="entry name" value="FlgM"/>
    <property type="match status" value="1"/>
</dbReference>
<gene>
    <name evidence="8" type="ORF">EDC37_10660</name>
</gene>
<evidence type="ECO:0000313" key="8">
    <source>
        <dbReference type="EMBL" id="TCS79645.1"/>
    </source>
</evidence>
<dbReference type="EMBL" id="SMAA01000006">
    <property type="protein sequence ID" value="TCS79645.1"/>
    <property type="molecule type" value="Genomic_DNA"/>
</dbReference>
<dbReference type="Proteomes" id="UP000295188">
    <property type="component" value="Unassembled WGS sequence"/>
</dbReference>
<dbReference type="InterPro" id="IPR035890">
    <property type="entry name" value="Anti-sigma-28_factor_FlgM_sf"/>
</dbReference>
<dbReference type="GO" id="GO:0045892">
    <property type="term" value="P:negative regulation of DNA-templated transcription"/>
    <property type="evidence" value="ECO:0007669"/>
    <property type="project" value="InterPro"/>
</dbReference>
<evidence type="ECO:0000256" key="6">
    <source>
        <dbReference type="ARBA" id="ARBA00023163"/>
    </source>
</evidence>
<keyword evidence="3" id="KW-0678">Repressor</keyword>
<evidence type="ECO:0000256" key="3">
    <source>
        <dbReference type="ARBA" id="ARBA00022491"/>
    </source>
</evidence>
<organism evidence="8 9">
    <name type="scientific">Pectinatus cerevisiiphilus</name>
    <dbReference type="NCBI Taxonomy" id="86956"/>
    <lineage>
        <taxon>Bacteria</taxon>
        <taxon>Bacillati</taxon>
        <taxon>Bacillota</taxon>
        <taxon>Negativicutes</taxon>
        <taxon>Selenomonadales</taxon>
        <taxon>Selenomonadaceae</taxon>
        <taxon>Pectinatus</taxon>
    </lineage>
</organism>
<evidence type="ECO:0000256" key="5">
    <source>
        <dbReference type="ARBA" id="ARBA00023015"/>
    </source>
</evidence>